<reference evidence="2" key="2">
    <citation type="journal article" date="2021" name="PeerJ">
        <title>Extensive microbial diversity within the chicken gut microbiome revealed by metagenomics and culture.</title>
        <authorList>
            <person name="Gilroy R."/>
            <person name="Ravi A."/>
            <person name="Getino M."/>
            <person name="Pursley I."/>
            <person name="Horton D.L."/>
            <person name="Alikhan N.F."/>
            <person name="Baker D."/>
            <person name="Gharbi K."/>
            <person name="Hall N."/>
            <person name="Watson M."/>
            <person name="Adriaenssens E.M."/>
            <person name="Foster-Nyarko E."/>
            <person name="Jarju S."/>
            <person name="Secka A."/>
            <person name="Antonio M."/>
            <person name="Oren A."/>
            <person name="Chaudhuri R.R."/>
            <person name="La Ragione R."/>
            <person name="Hildebrand F."/>
            <person name="Pallen M.J."/>
        </authorList>
    </citation>
    <scope>NUCLEOTIDE SEQUENCE</scope>
    <source>
        <strain evidence="2">CHK160-1198</strain>
    </source>
</reference>
<organism evidence="2 3">
    <name type="scientific">Candidatus Avacidaminococcus intestinavium</name>
    <dbReference type="NCBI Taxonomy" id="2840684"/>
    <lineage>
        <taxon>Bacteria</taxon>
        <taxon>Bacillati</taxon>
        <taxon>Bacillota</taxon>
        <taxon>Negativicutes</taxon>
        <taxon>Acidaminococcales</taxon>
        <taxon>Acidaminococcaceae</taxon>
        <taxon>Acidaminococcaceae incertae sedis</taxon>
        <taxon>Candidatus Avacidaminococcus</taxon>
    </lineage>
</organism>
<dbReference type="Proteomes" id="UP000824099">
    <property type="component" value="Unassembled WGS sequence"/>
</dbReference>
<dbReference type="PANTHER" id="PTHR37804:SF1">
    <property type="entry name" value="CDAA REGULATORY PROTEIN CDAR"/>
    <property type="match status" value="1"/>
</dbReference>
<gene>
    <name evidence="2" type="ORF">IAB06_00115</name>
</gene>
<reference evidence="2" key="1">
    <citation type="submission" date="2020-10" db="EMBL/GenBank/DDBJ databases">
        <authorList>
            <person name="Gilroy R."/>
        </authorList>
    </citation>
    <scope>NUCLEOTIDE SEQUENCE</scope>
    <source>
        <strain evidence="2">CHK160-1198</strain>
    </source>
</reference>
<dbReference type="InterPro" id="IPR053154">
    <property type="entry name" value="c-di-AMP_regulator"/>
</dbReference>
<proteinExistence type="predicted"/>
<dbReference type="EMBL" id="DVNI01000002">
    <property type="protein sequence ID" value="HIU63433.1"/>
    <property type="molecule type" value="Genomic_DNA"/>
</dbReference>
<accession>A0A9D1MMS7</accession>
<dbReference type="InterPro" id="IPR012505">
    <property type="entry name" value="YbbR"/>
</dbReference>
<dbReference type="Gene3D" id="2.170.120.30">
    <property type="match status" value="1"/>
</dbReference>
<evidence type="ECO:0000256" key="1">
    <source>
        <dbReference type="SAM" id="Phobius"/>
    </source>
</evidence>
<name>A0A9D1MMS7_9FIRM</name>
<dbReference type="AlphaFoldDB" id="A0A9D1MMS7"/>
<feature type="transmembrane region" description="Helical" evidence="1">
    <location>
        <begin position="10"/>
        <end position="28"/>
    </location>
</feature>
<keyword evidence="1" id="KW-0812">Transmembrane</keyword>
<evidence type="ECO:0000313" key="2">
    <source>
        <dbReference type="EMBL" id="HIU63433.1"/>
    </source>
</evidence>
<evidence type="ECO:0000313" key="3">
    <source>
        <dbReference type="Proteomes" id="UP000824099"/>
    </source>
</evidence>
<keyword evidence="1" id="KW-0472">Membrane</keyword>
<dbReference type="Gene3D" id="2.170.120.40">
    <property type="entry name" value="YbbR-like domain"/>
    <property type="match status" value="2"/>
</dbReference>
<comment type="caution">
    <text evidence="2">The sequence shown here is derived from an EMBL/GenBank/DDBJ whole genome shotgun (WGS) entry which is preliminary data.</text>
</comment>
<sequence>MRDSEQRDKWVVRIFAFLTACALWLYVMNEQNPIIERSFTIPLTKANLAENMVVNNLQDTVIVKIKGTRTMVSSAREKDLQAFIDFTGAVKGRHTYSIVAASEVGDVIEISPKTVSLDLDVIGERLMDVEARIMGSPESGVAVGKLDLEPQQVRVTGASNRLANAFKVIALVDITGKETSFEDEANLTPIALDGSEMYDLSVVPGKVSVKALMLKQLAKADIPIVVPTTGSLKEGYKVRAITSIPKTIKITAEPAMLAELKEIKTGAVNLDNISGDVELQMPLDIPEKALVETHSALVKIEIERTK</sequence>
<evidence type="ECO:0008006" key="4">
    <source>
        <dbReference type="Google" id="ProtNLM"/>
    </source>
</evidence>
<dbReference type="PANTHER" id="PTHR37804">
    <property type="entry name" value="CDAA REGULATORY PROTEIN CDAR"/>
    <property type="match status" value="1"/>
</dbReference>
<dbReference type="CDD" id="cd20206">
    <property type="entry name" value="YbbR"/>
    <property type="match status" value="1"/>
</dbReference>
<protein>
    <recommendedName>
        <fullName evidence="4">YbbR-like protein</fullName>
    </recommendedName>
</protein>
<dbReference type="Pfam" id="PF07949">
    <property type="entry name" value="YbbR"/>
    <property type="match status" value="3"/>
</dbReference>
<keyword evidence="1" id="KW-1133">Transmembrane helix</keyword>